<feature type="region of interest" description="Disordered" evidence="1">
    <location>
        <begin position="71"/>
        <end position="98"/>
    </location>
</feature>
<comment type="caution">
    <text evidence="2">The sequence shown here is derived from an EMBL/GenBank/DDBJ whole genome shotgun (WGS) entry which is preliminary data.</text>
</comment>
<dbReference type="Proteomes" id="UP000298663">
    <property type="component" value="Unassembled WGS sequence"/>
</dbReference>
<gene>
    <name evidence="2" type="ORF">L596_007454</name>
</gene>
<evidence type="ECO:0000313" key="2">
    <source>
        <dbReference type="EMBL" id="TKR92887.1"/>
    </source>
</evidence>
<dbReference type="EMBL" id="AZBU02000002">
    <property type="protein sequence ID" value="TKR92887.1"/>
    <property type="molecule type" value="Genomic_DNA"/>
</dbReference>
<keyword evidence="3" id="KW-1185">Reference proteome</keyword>
<reference evidence="2 3" key="2">
    <citation type="journal article" date="2019" name="G3 (Bethesda)">
        <title>Hybrid Assembly of the Genome of the Entomopathogenic Nematode Steinernema carpocapsae Identifies the X-Chromosome.</title>
        <authorList>
            <person name="Serra L."/>
            <person name="Macchietto M."/>
            <person name="Macias-Munoz A."/>
            <person name="McGill C.J."/>
            <person name="Rodriguez I.M."/>
            <person name="Rodriguez B."/>
            <person name="Murad R."/>
            <person name="Mortazavi A."/>
        </authorList>
    </citation>
    <scope>NUCLEOTIDE SEQUENCE [LARGE SCALE GENOMIC DNA]</scope>
    <source>
        <strain evidence="2 3">ALL</strain>
    </source>
</reference>
<accession>A0A4U5P9B0</accession>
<evidence type="ECO:0000313" key="3">
    <source>
        <dbReference type="Proteomes" id="UP000298663"/>
    </source>
</evidence>
<proteinExistence type="predicted"/>
<name>A0A4U5P9B0_STECR</name>
<reference evidence="2 3" key="1">
    <citation type="journal article" date="2015" name="Genome Biol.">
        <title>Comparative genomics of Steinernema reveals deeply conserved gene regulatory networks.</title>
        <authorList>
            <person name="Dillman A.R."/>
            <person name="Macchietto M."/>
            <person name="Porter C.F."/>
            <person name="Rogers A."/>
            <person name="Williams B."/>
            <person name="Antoshechkin I."/>
            <person name="Lee M.M."/>
            <person name="Goodwin Z."/>
            <person name="Lu X."/>
            <person name="Lewis E.E."/>
            <person name="Goodrich-Blair H."/>
            <person name="Stock S.P."/>
            <person name="Adams B.J."/>
            <person name="Sternberg P.W."/>
            <person name="Mortazavi A."/>
        </authorList>
    </citation>
    <scope>NUCLEOTIDE SEQUENCE [LARGE SCALE GENOMIC DNA]</scope>
    <source>
        <strain evidence="2 3">ALL</strain>
    </source>
</reference>
<evidence type="ECO:0000256" key="1">
    <source>
        <dbReference type="SAM" id="MobiDB-lite"/>
    </source>
</evidence>
<dbReference type="AlphaFoldDB" id="A0A4U5P9B0"/>
<organism evidence="2 3">
    <name type="scientific">Steinernema carpocapsae</name>
    <name type="common">Entomopathogenic nematode</name>
    <dbReference type="NCBI Taxonomy" id="34508"/>
    <lineage>
        <taxon>Eukaryota</taxon>
        <taxon>Metazoa</taxon>
        <taxon>Ecdysozoa</taxon>
        <taxon>Nematoda</taxon>
        <taxon>Chromadorea</taxon>
        <taxon>Rhabditida</taxon>
        <taxon>Tylenchina</taxon>
        <taxon>Panagrolaimomorpha</taxon>
        <taxon>Strongyloidoidea</taxon>
        <taxon>Steinernematidae</taxon>
        <taxon>Steinernema</taxon>
    </lineage>
</organism>
<feature type="compositionally biased region" description="Basic and acidic residues" evidence="1">
    <location>
        <begin position="71"/>
        <end position="80"/>
    </location>
</feature>
<protein>
    <submittedName>
        <fullName evidence="2">Uncharacterized protein</fullName>
    </submittedName>
</protein>
<sequence>MRSLVLFARPAPSLQLTKSCSRTPKAKVQVSEVGVGKDVTSIQFLDFGTLLSNLWKLAEFRRFSKRLPRDTTKRRLRDSGDQSDPGKISLMDIPTITK</sequence>